<organism evidence="1 2">
    <name type="scientific">Ameca splendens</name>
    <dbReference type="NCBI Taxonomy" id="208324"/>
    <lineage>
        <taxon>Eukaryota</taxon>
        <taxon>Metazoa</taxon>
        <taxon>Chordata</taxon>
        <taxon>Craniata</taxon>
        <taxon>Vertebrata</taxon>
        <taxon>Euteleostomi</taxon>
        <taxon>Actinopterygii</taxon>
        <taxon>Neopterygii</taxon>
        <taxon>Teleostei</taxon>
        <taxon>Neoteleostei</taxon>
        <taxon>Acanthomorphata</taxon>
        <taxon>Ovalentaria</taxon>
        <taxon>Atherinomorphae</taxon>
        <taxon>Cyprinodontiformes</taxon>
        <taxon>Goodeidae</taxon>
        <taxon>Ameca</taxon>
    </lineage>
</organism>
<name>A0ABV0XZ32_9TELE</name>
<accession>A0ABV0XZ32</accession>
<evidence type="ECO:0000313" key="1">
    <source>
        <dbReference type="EMBL" id="MEQ2286762.1"/>
    </source>
</evidence>
<reference evidence="1 2" key="1">
    <citation type="submission" date="2021-06" db="EMBL/GenBank/DDBJ databases">
        <authorList>
            <person name="Palmer J.M."/>
        </authorList>
    </citation>
    <scope>NUCLEOTIDE SEQUENCE [LARGE SCALE GENOMIC DNA]</scope>
    <source>
        <strain evidence="1 2">AS_MEX2019</strain>
        <tissue evidence="1">Muscle</tissue>
    </source>
</reference>
<keyword evidence="2" id="KW-1185">Reference proteome</keyword>
<dbReference type="EMBL" id="JAHRIP010019073">
    <property type="protein sequence ID" value="MEQ2286762.1"/>
    <property type="molecule type" value="Genomic_DNA"/>
</dbReference>
<protein>
    <submittedName>
        <fullName evidence="1">Uncharacterized protein</fullName>
    </submittedName>
</protein>
<proteinExistence type="predicted"/>
<evidence type="ECO:0000313" key="2">
    <source>
        <dbReference type="Proteomes" id="UP001469553"/>
    </source>
</evidence>
<comment type="caution">
    <text evidence="1">The sequence shown here is derived from an EMBL/GenBank/DDBJ whole genome shotgun (WGS) entry which is preliminary data.</text>
</comment>
<dbReference type="Proteomes" id="UP001469553">
    <property type="component" value="Unassembled WGS sequence"/>
</dbReference>
<gene>
    <name evidence="1" type="ORF">AMECASPLE_005653</name>
</gene>
<sequence length="114" mass="13256">MVTPNATLCCRCLQADIYSERKQKSFKVVSAQDNSYFTRVHMQNSREVFIGFSSCSTSPSNMFVRQKKVLPRIYIRNKLQELRTMMLFCSQYPGRENKILGSCEACIINLKREL</sequence>